<protein>
    <recommendedName>
        <fullName evidence="2">Exonuclease domain-containing protein</fullName>
    </recommendedName>
</protein>
<accession>A0ABT6MLW6</accession>
<dbReference type="EMBL" id="JARXVC010000031">
    <property type="protein sequence ID" value="MDH6284931.1"/>
    <property type="molecule type" value="Genomic_DNA"/>
</dbReference>
<comment type="caution">
    <text evidence="3">The sequence shown here is derived from an EMBL/GenBank/DDBJ whole genome shotgun (WGS) entry which is preliminary data.</text>
</comment>
<dbReference type="InterPro" id="IPR012337">
    <property type="entry name" value="RNaseH-like_sf"/>
</dbReference>
<feature type="domain" description="Exonuclease" evidence="2">
    <location>
        <begin position="240"/>
        <end position="339"/>
    </location>
</feature>
<keyword evidence="4" id="KW-1185">Reference proteome</keyword>
<feature type="region of interest" description="Disordered" evidence="1">
    <location>
        <begin position="173"/>
        <end position="198"/>
    </location>
</feature>
<evidence type="ECO:0000256" key="1">
    <source>
        <dbReference type="SAM" id="MobiDB-lite"/>
    </source>
</evidence>
<dbReference type="PANTHER" id="PTHR30231">
    <property type="entry name" value="DNA POLYMERASE III SUBUNIT EPSILON"/>
    <property type="match status" value="1"/>
</dbReference>
<dbReference type="Proteomes" id="UP001160334">
    <property type="component" value="Unassembled WGS sequence"/>
</dbReference>
<feature type="compositionally biased region" description="Polar residues" evidence="1">
    <location>
        <begin position="374"/>
        <end position="386"/>
    </location>
</feature>
<name>A0ABT6MLW6_9NOCA</name>
<sequence>MLERTRFLTLQVLRAAPRYPSIVSNALSSNSAVCHLNREITLRSAGLTSSRFGSVRMSHRADSLPVNDLSGGCFVSLAGVQRGRDHHRSAFADRAQRSARTHGRAAVGGLARRRRRIPFQAAIAVGHRMDPVVWASFARQSGAPPHRVIRTPSCSSATNASTWGCCCSTCSSSSTTTAAAPTDRPRPRSRGLPPHQRRRCRRHRIGLRPEWTNDLCGAGCRCFRCGPPVAMQVFSGPSFVGFDVETANSARGSICVIGLTVVTAGRITAIHSWLCRPPAGLDRFDPGNIGIHGITPNAVAREPSFMQRLSDMLDVVGDLSLIAHNASFDIGALREAFAADEMTWRPLQYGCTLMWSRHGSDREQRLPPCRWKPSASSDDGTSSRRNSLCPWGSQAHQGECAPVLAWCRIAGPTPPAEGGAMADRCVCPARSTEGFEIINGIGYNTTPDRALRRLSPEDRELWLAMVADRSGKRSYAEQRTSGVWATTSRIVE</sequence>
<dbReference type="PANTHER" id="PTHR30231:SF42">
    <property type="entry name" value="EXONUCLEASE"/>
    <property type="match status" value="1"/>
</dbReference>
<feature type="region of interest" description="Disordered" evidence="1">
    <location>
        <begin position="361"/>
        <end position="388"/>
    </location>
</feature>
<dbReference type="InterPro" id="IPR036397">
    <property type="entry name" value="RNaseH_sf"/>
</dbReference>
<dbReference type="InterPro" id="IPR013520">
    <property type="entry name" value="Ribonucl_H"/>
</dbReference>
<evidence type="ECO:0000313" key="4">
    <source>
        <dbReference type="Proteomes" id="UP001160334"/>
    </source>
</evidence>
<evidence type="ECO:0000313" key="3">
    <source>
        <dbReference type="EMBL" id="MDH6284931.1"/>
    </source>
</evidence>
<evidence type="ECO:0000259" key="2">
    <source>
        <dbReference type="Pfam" id="PF00929"/>
    </source>
</evidence>
<dbReference type="SUPFAM" id="SSF53098">
    <property type="entry name" value="Ribonuclease H-like"/>
    <property type="match status" value="1"/>
</dbReference>
<gene>
    <name evidence="3" type="ORF">M2280_006195</name>
</gene>
<proteinExistence type="predicted"/>
<dbReference type="Gene3D" id="3.30.420.10">
    <property type="entry name" value="Ribonuclease H-like superfamily/Ribonuclease H"/>
    <property type="match status" value="1"/>
</dbReference>
<feature type="compositionally biased region" description="Low complexity" evidence="1">
    <location>
        <begin position="173"/>
        <end position="182"/>
    </location>
</feature>
<reference evidence="3 4" key="1">
    <citation type="submission" date="2023-04" db="EMBL/GenBank/DDBJ databases">
        <title>Forest soil microbial communities from Buena Vista Peninsula, Colon Province, Panama.</title>
        <authorList>
            <person name="Bouskill N."/>
        </authorList>
    </citation>
    <scope>NUCLEOTIDE SEQUENCE [LARGE SCALE GENOMIC DNA]</scope>
    <source>
        <strain evidence="3 4">CFH S0262</strain>
    </source>
</reference>
<organism evidence="3 4">
    <name type="scientific">Prescottella agglutinans</name>
    <dbReference type="NCBI Taxonomy" id="1644129"/>
    <lineage>
        <taxon>Bacteria</taxon>
        <taxon>Bacillati</taxon>
        <taxon>Actinomycetota</taxon>
        <taxon>Actinomycetes</taxon>
        <taxon>Mycobacteriales</taxon>
        <taxon>Nocardiaceae</taxon>
        <taxon>Prescottella</taxon>
    </lineage>
</organism>
<dbReference type="Pfam" id="PF00929">
    <property type="entry name" value="RNase_T"/>
    <property type="match status" value="1"/>
</dbReference>